<reference evidence="2 5" key="1">
    <citation type="journal article" date="2019" name="Int. J. Syst. Evol. Microbiol.">
        <title>The Global Catalogue of Microorganisms (GCM) 10K type strain sequencing project: providing services to taxonomists for standard genome sequencing and annotation.</title>
        <authorList>
            <consortium name="The Broad Institute Genomics Platform"/>
            <consortium name="The Broad Institute Genome Sequencing Center for Infectious Disease"/>
            <person name="Wu L."/>
            <person name="Ma J."/>
        </authorList>
    </citation>
    <scope>NUCLEOTIDE SEQUENCE [LARGE SCALE GENOMIC DNA]</scope>
    <source>
        <strain evidence="2 5">JCM 10667</strain>
    </source>
</reference>
<reference evidence="2" key="3">
    <citation type="submission" date="2023-12" db="EMBL/GenBank/DDBJ databases">
        <authorList>
            <person name="Sun Q."/>
            <person name="Inoue M."/>
        </authorList>
    </citation>
    <scope>NUCLEOTIDE SEQUENCE</scope>
    <source>
        <strain evidence="2">JCM 10667</strain>
    </source>
</reference>
<feature type="signal peptide" evidence="1">
    <location>
        <begin position="1"/>
        <end position="20"/>
    </location>
</feature>
<evidence type="ECO:0000313" key="4">
    <source>
        <dbReference type="Proteomes" id="UP000549343"/>
    </source>
</evidence>
<reference evidence="3 4" key="2">
    <citation type="submission" date="2020-08" db="EMBL/GenBank/DDBJ databases">
        <title>Sequencing the genomes of 1000 actinobacteria strains.</title>
        <authorList>
            <person name="Klenk H.-P."/>
        </authorList>
    </citation>
    <scope>NUCLEOTIDE SEQUENCE [LARGE SCALE GENOMIC DNA]</scope>
    <source>
        <strain evidence="3 4">DSM 44772</strain>
    </source>
</reference>
<gene>
    <name evidence="3" type="ORF">F4557_000786</name>
    <name evidence="2" type="ORF">GCM10009546_06830</name>
</gene>
<dbReference type="EMBL" id="BAAAHD010000002">
    <property type="protein sequence ID" value="GAA0547396.1"/>
    <property type="molecule type" value="Genomic_DNA"/>
</dbReference>
<feature type="chain" id="PRO_5039672096" evidence="1">
    <location>
        <begin position="21"/>
        <end position="290"/>
    </location>
</feature>
<keyword evidence="5" id="KW-1185">Reference proteome</keyword>
<proteinExistence type="predicted"/>
<name>A0A7W7I8Y2_9ACTN</name>
<dbReference type="AlphaFoldDB" id="A0A7W7I8Y2"/>
<evidence type="ECO:0000313" key="2">
    <source>
        <dbReference type="EMBL" id="GAA0547396.1"/>
    </source>
</evidence>
<protein>
    <submittedName>
        <fullName evidence="3">Uncharacterized protein</fullName>
    </submittedName>
</protein>
<dbReference type="Proteomes" id="UP000549343">
    <property type="component" value="Unassembled WGS sequence"/>
</dbReference>
<dbReference type="Proteomes" id="UP001501427">
    <property type="component" value="Unassembled WGS sequence"/>
</dbReference>
<evidence type="ECO:0000313" key="5">
    <source>
        <dbReference type="Proteomes" id="UP001501427"/>
    </source>
</evidence>
<sequence length="290" mass="31854">MRRLFASACLALLLPPAATTCTHLFGERVSLRIDRCERQPRYGHECHGSWTDAGGERHTTTVSHVGPEDVGETVGARLGPWPMDAHAGSLWADAPLYLPVPVLAAAVPFYLLLRWRFDREVKDTARRLLDAPEHFLVLEVNRKGAVRTGGEQHLRVRFGDPDVPVPEGADRRRFASARRPGGEIAFAVERRSDQLLMLDADGRPEAIVPHLGLQSDRPRVEAPDGRLLGEMPRTRGHTGDVHSVLDAGGTEVGRFARLRRGTWALCLSPDCSAVLADSVLAYLFTDGRAA</sequence>
<comment type="caution">
    <text evidence="3">The sequence shown here is derived from an EMBL/GenBank/DDBJ whole genome shotgun (WGS) entry which is preliminary data.</text>
</comment>
<evidence type="ECO:0000256" key="1">
    <source>
        <dbReference type="SAM" id="SignalP"/>
    </source>
</evidence>
<organism evidence="3 4">
    <name type="scientific">Actinomadura livida</name>
    <dbReference type="NCBI Taxonomy" id="79909"/>
    <lineage>
        <taxon>Bacteria</taxon>
        <taxon>Bacillati</taxon>
        <taxon>Actinomycetota</taxon>
        <taxon>Actinomycetes</taxon>
        <taxon>Streptosporangiales</taxon>
        <taxon>Thermomonosporaceae</taxon>
        <taxon>Actinomadura</taxon>
    </lineage>
</organism>
<dbReference type="EMBL" id="JACHMV010000001">
    <property type="protein sequence ID" value="MBB4772368.1"/>
    <property type="molecule type" value="Genomic_DNA"/>
</dbReference>
<dbReference type="RefSeq" id="WP_184879760.1">
    <property type="nucleotide sequence ID" value="NZ_BAAAHD010000002.1"/>
</dbReference>
<keyword evidence="1" id="KW-0732">Signal</keyword>
<evidence type="ECO:0000313" key="3">
    <source>
        <dbReference type="EMBL" id="MBB4772368.1"/>
    </source>
</evidence>
<accession>A0A7W7I8Y2</accession>